<organism evidence="2 3">
    <name type="scientific">Coemansia javaensis</name>
    <dbReference type="NCBI Taxonomy" id="2761396"/>
    <lineage>
        <taxon>Eukaryota</taxon>
        <taxon>Fungi</taxon>
        <taxon>Fungi incertae sedis</taxon>
        <taxon>Zoopagomycota</taxon>
        <taxon>Kickxellomycotina</taxon>
        <taxon>Kickxellomycetes</taxon>
        <taxon>Kickxellales</taxon>
        <taxon>Kickxellaceae</taxon>
        <taxon>Coemansia</taxon>
    </lineage>
</organism>
<reference evidence="2" key="1">
    <citation type="submission" date="2022-07" db="EMBL/GenBank/DDBJ databases">
        <title>Phylogenomic reconstructions and comparative analyses of Kickxellomycotina fungi.</title>
        <authorList>
            <person name="Reynolds N.K."/>
            <person name="Stajich J.E."/>
            <person name="Barry K."/>
            <person name="Grigoriev I.V."/>
            <person name="Crous P."/>
            <person name="Smith M.E."/>
        </authorList>
    </citation>
    <scope>NUCLEOTIDE SEQUENCE</scope>
    <source>
        <strain evidence="2">NBRC 105414</strain>
    </source>
</reference>
<sequence>MAAPIGGIVTHDGQYIWTPPAPDPRYWEHVAKARRVRRLVADLRQQLALKEQAGEDTQRLGRELRGRERKLMRIVDHYVLDYDDVVGGPEPGGGAGAPDAKRKGGAGGNPGLGTITPPTSPELAPSQAPPQMPAAPQPPAPAAPGTGPQGRAQGLAAAGTGLDSMGCIVSQHKYRQLAGDAAAHKAAAATDAKERSVGRALRMGLLGIRNVRPLAPSAPAS</sequence>
<feature type="compositionally biased region" description="Pro residues" evidence="1">
    <location>
        <begin position="127"/>
        <end position="142"/>
    </location>
</feature>
<protein>
    <submittedName>
        <fullName evidence="2">Uncharacterized protein</fullName>
    </submittedName>
</protein>
<evidence type="ECO:0000313" key="2">
    <source>
        <dbReference type="EMBL" id="KAJ2781565.1"/>
    </source>
</evidence>
<dbReference type="Proteomes" id="UP001140217">
    <property type="component" value="Unassembled WGS sequence"/>
</dbReference>
<comment type="caution">
    <text evidence="2">The sequence shown here is derived from an EMBL/GenBank/DDBJ whole genome shotgun (WGS) entry which is preliminary data.</text>
</comment>
<dbReference type="AlphaFoldDB" id="A0A9W8HE12"/>
<name>A0A9W8HE12_9FUNG</name>
<dbReference type="EMBL" id="JANBUL010000100">
    <property type="protein sequence ID" value="KAJ2781565.1"/>
    <property type="molecule type" value="Genomic_DNA"/>
</dbReference>
<gene>
    <name evidence="2" type="ORF">H4R18_002797</name>
</gene>
<feature type="region of interest" description="Disordered" evidence="1">
    <location>
        <begin position="89"/>
        <end position="155"/>
    </location>
</feature>
<proteinExistence type="predicted"/>
<feature type="compositionally biased region" description="Low complexity" evidence="1">
    <location>
        <begin position="143"/>
        <end position="154"/>
    </location>
</feature>
<keyword evidence="3" id="KW-1185">Reference proteome</keyword>
<accession>A0A9W8HE12</accession>
<evidence type="ECO:0000256" key="1">
    <source>
        <dbReference type="SAM" id="MobiDB-lite"/>
    </source>
</evidence>
<evidence type="ECO:0000313" key="3">
    <source>
        <dbReference type="Proteomes" id="UP001140217"/>
    </source>
</evidence>